<organism evidence="1">
    <name type="scientific">uncultured Caudovirales phage</name>
    <dbReference type="NCBI Taxonomy" id="2100421"/>
    <lineage>
        <taxon>Viruses</taxon>
        <taxon>Duplodnaviria</taxon>
        <taxon>Heunggongvirae</taxon>
        <taxon>Uroviricota</taxon>
        <taxon>Caudoviricetes</taxon>
        <taxon>Peduoviridae</taxon>
        <taxon>Maltschvirus</taxon>
        <taxon>Maltschvirus maltsch</taxon>
    </lineage>
</organism>
<dbReference type="EMBL" id="LR796639">
    <property type="protein sequence ID" value="CAB4156831.1"/>
    <property type="molecule type" value="Genomic_DNA"/>
</dbReference>
<name>A0A6J5NH50_9CAUD</name>
<reference evidence="1" key="1">
    <citation type="submission" date="2020-04" db="EMBL/GenBank/DDBJ databases">
        <authorList>
            <person name="Chiriac C."/>
            <person name="Salcher M."/>
            <person name="Ghai R."/>
            <person name="Kavagutti S V."/>
        </authorList>
    </citation>
    <scope>NUCLEOTIDE SEQUENCE</scope>
</reference>
<proteinExistence type="predicted"/>
<protein>
    <submittedName>
        <fullName evidence="1">Uncharacterized protein</fullName>
    </submittedName>
</protein>
<gene>
    <name evidence="1" type="ORF">UFOVP658_179</name>
</gene>
<evidence type="ECO:0000313" key="1">
    <source>
        <dbReference type="EMBL" id="CAB4156831.1"/>
    </source>
</evidence>
<sequence>MIAGIYNLFIEQGASFTRLIEIEYPDPDDLTVMIPYDMTSFSASMQIRRTIDSATPQITLTNSNSRIEIQPGGTENAIRLNLSAADTRLLTSDGVYDLEIADPSGNVQRILRGTVTLSLEVTR</sequence>
<accession>A0A6J5NH50</accession>